<gene>
    <name evidence="3" type="ORF">DSCA_18940</name>
</gene>
<dbReference type="InterPro" id="IPR004193">
    <property type="entry name" value="Glyco_hydro_13_N"/>
</dbReference>
<dbReference type="Pfam" id="PF02922">
    <property type="entry name" value="CBM_48"/>
    <property type="match status" value="1"/>
</dbReference>
<dbReference type="Gene3D" id="2.60.40.10">
    <property type="entry name" value="Immunoglobulins"/>
    <property type="match status" value="1"/>
</dbReference>
<dbReference type="AlphaFoldDB" id="A0A5K7YNN8"/>
<dbReference type="KEGG" id="dalk:DSCA_18940"/>
<evidence type="ECO:0000313" key="3">
    <source>
        <dbReference type="EMBL" id="BBO67964.1"/>
    </source>
</evidence>
<dbReference type="GO" id="GO:0005975">
    <property type="term" value="P:carbohydrate metabolic process"/>
    <property type="evidence" value="ECO:0007669"/>
    <property type="project" value="InterPro"/>
</dbReference>
<evidence type="ECO:0000256" key="1">
    <source>
        <dbReference type="SAM" id="MobiDB-lite"/>
    </source>
</evidence>
<dbReference type="Proteomes" id="UP000427906">
    <property type="component" value="Chromosome"/>
</dbReference>
<dbReference type="InterPro" id="IPR013783">
    <property type="entry name" value="Ig-like_fold"/>
</dbReference>
<dbReference type="SUPFAM" id="SSF81296">
    <property type="entry name" value="E set domains"/>
    <property type="match status" value="1"/>
</dbReference>
<feature type="region of interest" description="Disordered" evidence="1">
    <location>
        <begin position="82"/>
        <end position="102"/>
    </location>
</feature>
<evidence type="ECO:0000313" key="4">
    <source>
        <dbReference type="Proteomes" id="UP000427906"/>
    </source>
</evidence>
<organism evidence="3 4">
    <name type="scientific">Desulfosarcina alkanivorans</name>
    <dbReference type="NCBI Taxonomy" id="571177"/>
    <lineage>
        <taxon>Bacteria</taxon>
        <taxon>Pseudomonadati</taxon>
        <taxon>Thermodesulfobacteriota</taxon>
        <taxon>Desulfobacteria</taxon>
        <taxon>Desulfobacterales</taxon>
        <taxon>Desulfosarcinaceae</taxon>
        <taxon>Desulfosarcina</taxon>
    </lineage>
</organism>
<sequence length="102" mass="11490">MSIRKQFLKRKSVCKVTFKVPEEFGNTATLAHVVGDFNDWSTSATPMKRLKDGGFSVTVDLDIGRSYQFRYLLGQDTWENDPDADDHVSTPFGDSQNSVINL</sequence>
<proteinExistence type="predicted"/>
<dbReference type="OrthoDB" id="9811945at2"/>
<dbReference type="CDD" id="cd07184">
    <property type="entry name" value="E_set_Isoamylase_like_N"/>
    <property type="match status" value="1"/>
</dbReference>
<dbReference type="RefSeq" id="WP_155316171.1">
    <property type="nucleotide sequence ID" value="NZ_AP021874.1"/>
</dbReference>
<feature type="domain" description="Glycoside hydrolase family 13 N-terminal" evidence="2">
    <location>
        <begin position="23"/>
        <end position="71"/>
    </location>
</feature>
<dbReference type="InterPro" id="IPR014756">
    <property type="entry name" value="Ig_E-set"/>
</dbReference>
<evidence type="ECO:0000259" key="2">
    <source>
        <dbReference type="Pfam" id="PF02922"/>
    </source>
</evidence>
<dbReference type="GO" id="GO:0004553">
    <property type="term" value="F:hydrolase activity, hydrolyzing O-glycosyl compounds"/>
    <property type="evidence" value="ECO:0007669"/>
    <property type="project" value="InterPro"/>
</dbReference>
<dbReference type="EMBL" id="AP021874">
    <property type="protein sequence ID" value="BBO67964.1"/>
    <property type="molecule type" value="Genomic_DNA"/>
</dbReference>
<reference evidence="3 4" key="1">
    <citation type="submission" date="2019-11" db="EMBL/GenBank/DDBJ databases">
        <title>Comparative genomics of hydrocarbon-degrading Desulfosarcina strains.</title>
        <authorList>
            <person name="Watanabe M."/>
            <person name="Kojima H."/>
            <person name="Fukui M."/>
        </authorList>
    </citation>
    <scope>NUCLEOTIDE SEQUENCE [LARGE SCALE GENOMIC DNA]</scope>
    <source>
        <strain evidence="3 4">PL12</strain>
    </source>
</reference>
<protein>
    <recommendedName>
        <fullName evidence="2">Glycoside hydrolase family 13 N-terminal domain-containing protein</fullName>
    </recommendedName>
</protein>
<accession>A0A5K7YNN8</accession>
<name>A0A5K7YNN8_9BACT</name>
<keyword evidence="4" id="KW-1185">Reference proteome</keyword>
<feature type="compositionally biased region" description="Polar residues" evidence="1">
    <location>
        <begin position="92"/>
        <end position="102"/>
    </location>
</feature>